<dbReference type="InterPro" id="IPR007247">
    <property type="entry name" value="Ureidogly_lyase"/>
</dbReference>
<comment type="subunit">
    <text evidence="1">Homodimer.</text>
</comment>
<accession>A0A1F6AP28</accession>
<dbReference type="EMBL" id="MFJR01000009">
    <property type="protein sequence ID" value="OGG26446.1"/>
    <property type="molecule type" value="Genomic_DNA"/>
</dbReference>
<evidence type="ECO:0008006" key="7">
    <source>
        <dbReference type="Google" id="ProtNLM"/>
    </source>
</evidence>
<evidence type="ECO:0000313" key="5">
    <source>
        <dbReference type="EMBL" id="OGG26446.1"/>
    </source>
</evidence>
<protein>
    <recommendedName>
        <fullName evidence="7">Ureidoglycolate hydrolase</fullName>
    </recommendedName>
</protein>
<dbReference type="SUPFAM" id="SSF51182">
    <property type="entry name" value="RmlC-like cupins"/>
    <property type="match status" value="1"/>
</dbReference>
<dbReference type="Pfam" id="PF04115">
    <property type="entry name" value="Ureidogly_lyase"/>
    <property type="match status" value="1"/>
</dbReference>
<comment type="catalytic activity">
    <reaction evidence="4">
        <text>(S)-ureidoglycolate = urea + glyoxylate</text>
        <dbReference type="Rhea" id="RHEA:11304"/>
        <dbReference type="ChEBI" id="CHEBI:16199"/>
        <dbReference type="ChEBI" id="CHEBI:36655"/>
        <dbReference type="ChEBI" id="CHEBI:57296"/>
        <dbReference type="EC" id="4.3.2.3"/>
    </reaction>
</comment>
<dbReference type="GO" id="GO:0000256">
    <property type="term" value="P:allantoin catabolic process"/>
    <property type="evidence" value="ECO:0007669"/>
    <property type="project" value="InterPro"/>
</dbReference>
<sequence length="408" mass="46216">MKNIMKAIEKTVEVTPVGEQHPALLIHVRPLTPDGFSSFGSINQNPNAAIIDGKLITRPDTKANRSGPGWQCWSPIAESILVTGGIVGLVETESVSGYITIPGMERERSPEIQQPLDGEIVLVVAPGKNPNNSEELPDASLAETFLIPQNTQVTLNPGIWHYASLAVNKPFGEKTTYVFHVDPRGEATESPRPGWIPFSKEQSLELFIKKLPEGTEGWITQERPGHLGRRRDEKFSEWNGRYDSGNWRLVNVDQNDRLWTIEEIVFNVYAESYAAYFQDHPKEADWIVNNFSHAYELDEYPVPVERATDLYRTYNQPGIPNQFHAVALNYALMYLLNKPFKGNKPLRVYPADEGKPPPEGEKWHPGRIPCLPKYLELINNLPDVSRWYSDTTTIEHFYQATKALQVKK</sequence>
<gene>
    <name evidence="5" type="ORF">A2960_06230</name>
</gene>
<dbReference type="InterPro" id="IPR011051">
    <property type="entry name" value="RmlC_Cupin_sf"/>
</dbReference>
<dbReference type="AlphaFoldDB" id="A0A1F6AP28"/>
<reference evidence="5 6" key="1">
    <citation type="journal article" date="2016" name="Nat. Commun.">
        <title>Thousands of microbial genomes shed light on interconnected biogeochemical processes in an aquifer system.</title>
        <authorList>
            <person name="Anantharaman K."/>
            <person name="Brown C.T."/>
            <person name="Hug L.A."/>
            <person name="Sharon I."/>
            <person name="Castelle C.J."/>
            <person name="Probst A.J."/>
            <person name="Thomas B.C."/>
            <person name="Singh A."/>
            <person name="Wilkins M.J."/>
            <person name="Karaoz U."/>
            <person name="Brodie E.L."/>
            <person name="Williams K.H."/>
            <person name="Hubbard S.S."/>
            <person name="Banfield J.F."/>
        </authorList>
    </citation>
    <scope>NUCLEOTIDE SEQUENCE [LARGE SCALE GENOMIC DNA]</scope>
</reference>
<keyword evidence="3" id="KW-0456">Lyase</keyword>
<dbReference type="GO" id="GO:0006144">
    <property type="term" value="P:purine nucleobase metabolic process"/>
    <property type="evidence" value="ECO:0007669"/>
    <property type="project" value="UniProtKB-KW"/>
</dbReference>
<name>A0A1F6AP28_9BACT</name>
<comment type="caution">
    <text evidence="5">The sequence shown here is derived from an EMBL/GenBank/DDBJ whole genome shotgun (WGS) entry which is preliminary data.</text>
</comment>
<evidence type="ECO:0000256" key="2">
    <source>
        <dbReference type="ARBA" id="ARBA00022631"/>
    </source>
</evidence>
<proteinExistence type="predicted"/>
<evidence type="ECO:0000313" key="6">
    <source>
        <dbReference type="Proteomes" id="UP000176609"/>
    </source>
</evidence>
<evidence type="ECO:0000256" key="3">
    <source>
        <dbReference type="ARBA" id="ARBA00023239"/>
    </source>
</evidence>
<dbReference type="GO" id="GO:0004848">
    <property type="term" value="F:ureidoglycolate hydrolase activity"/>
    <property type="evidence" value="ECO:0007669"/>
    <property type="project" value="InterPro"/>
</dbReference>
<dbReference type="Gene3D" id="2.60.120.480">
    <property type="entry name" value="Ureidoglycolate hydrolase"/>
    <property type="match status" value="1"/>
</dbReference>
<dbReference type="InterPro" id="IPR024060">
    <property type="entry name" value="Ureidoglycolate_lyase_dom_sf"/>
</dbReference>
<keyword evidence="2" id="KW-0659">Purine metabolism</keyword>
<dbReference type="GO" id="GO:0050385">
    <property type="term" value="F:ureidoglycolate lyase activity"/>
    <property type="evidence" value="ECO:0007669"/>
    <property type="project" value="UniProtKB-EC"/>
</dbReference>
<organism evidence="5 6">
    <name type="scientific">Candidatus Gottesmanbacteria bacterium RIFCSPLOWO2_01_FULL_39_12b</name>
    <dbReference type="NCBI Taxonomy" id="1798388"/>
    <lineage>
        <taxon>Bacteria</taxon>
        <taxon>Candidatus Gottesmaniibacteriota</taxon>
    </lineage>
</organism>
<evidence type="ECO:0000256" key="1">
    <source>
        <dbReference type="ARBA" id="ARBA00011738"/>
    </source>
</evidence>
<dbReference type="Proteomes" id="UP000176609">
    <property type="component" value="Unassembled WGS sequence"/>
</dbReference>
<evidence type="ECO:0000256" key="4">
    <source>
        <dbReference type="ARBA" id="ARBA00047684"/>
    </source>
</evidence>